<gene>
    <name evidence="2" type="ORF">PNK_1103</name>
</gene>
<organism evidence="2 3">
    <name type="scientific">Candidatus Protochlamydia naegleriophila</name>
    <dbReference type="NCBI Taxonomy" id="389348"/>
    <lineage>
        <taxon>Bacteria</taxon>
        <taxon>Pseudomonadati</taxon>
        <taxon>Chlamydiota</taxon>
        <taxon>Chlamydiia</taxon>
        <taxon>Parachlamydiales</taxon>
        <taxon>Parachlamydiaceae</taxon>
        <taxon>Candidatus Protochlamydia</taxon>
    </lineage>
</organism>
<evidence type="ECO:0000313" key="3">
    <source>
        <dbReference type="Proteomes" id="UP000069902"/>
    </source>
</evidence>
<dbReference type="InterPro" id="IPR058398">
    <property type="entry name" value="DUF8085"/>
</dbReference>
<keyword evidence="1" id="KW-0732">Signal</keyword>
<feature type="chain" id="PRO_5006856294" evidence="1">
    <location>
        <begin position="25"/>
        <end position="240"/>
    </location>
</feature>
<dbReference type="Proteomes" id="UP000069902">
    <property type="component" value="Chromosome cPNK"/>
</dbReference>
<keyword evidence="3" id="KW-1185">Reference proteome</keyword>
<name>A0A0U5ERB9_9BACT</name>
<accession>A0A0U5ERB9</accession>
<dbReference type="Pfam" id="PF26330">
    <property type="entry name" value="DUF8085"/>
    <property type="match status" value="1"/>
</dbReference>
<dbReference type="InParanoid" id="A0A0U5ERB9"/>
<protein>
    <submittedName>
        <fullName evidence="2">Uncharacterized protein</fullName>
    </submittedName>
</protein>
<evidence type="ECO:0000313" key="2">
    <source>
        <dbReference type="EMBL" id="CUI16720.1"/>
    </source>
</evidence>
<dbReference type="RefSeq" id="WP_059060791.1">
    <property type="nucleotide sequence ID" value="NZ_LN879502.1"/>
</dbReference>
<dbReference type="EMBL" id="LN879502">
    <property type="protein sequence ID" value="CUI16720.1"/>
    <property type="molecule type" value="Genomic_DNA"/>
</dbReference>
<sequence length="240" mass="27116">MRKQFKRFLLYAFMMGCIPTFVSSKSITLVDSEGQAANVYIDQCDKFDDVMELIESYYSTDALSSSSGAGQSELALNFFFSNKDIVVKKKSVTRDYYAGVSKQEKKDIGYIVTTLAKESLVSLASSKSSLKKAGDRIEKVHPLNFLMVIFTDEELKAGIHAIRGRTSWIWDEFMGGVNSSMKEESSKDNLKLEFVKDFAQKVGIQLPLILPSIQGARWEELVNILIDTIPRKNDPNRYNM</sequence>
<dbReference type="PATRIC" id="fig|389348.3.peg.1216"/>
<feature type="signal peptide" evidence="1">
    <location>
        <begin position="1"/>
        <end position="24"/>
    </location>
</feature>
<dbReference type="KEGG" id="pnl:PNK_1103"/>
<proteinExistence type="predicted"/>
<dbReference type="AlphaFoldDB" id="A0A0U5ERB9"/>
<reference evidence="3" key="1">
    <citation type="submission" date="2015-09" db="EMBL/GenBank/DDBJ databases">
        <authorList>
            <person name="Bertelli C."/>
        </authorList>
    </citation>
    <scope>NUCLEOTIDE SEQUENCE [LARGE SCALE GENOMIC DNA]</scope>
    <source>
        <strain evidence="3">KNic</strain>
    </source>
</reference>
<evidence type="ECO:0000256" key="1">
    <source>
        <dbReference type="SAM" id="SignalP"/>
    </source>
</evidence>